<keyword evidence="4" id="KW-1185">Reference proteome</keyword>
<dbReference type="Pfam" id="PF10088">
    <property type="entry name" value="DUF2326"/>
    <property type="match status" value="1"/>
</dbReference>
<keyword evidence="1" id="KW-0175">Coiled coil</keyword>
<dbReference type="Gene3D" id="3.40.50.300">
    <property type="entry name" value="P-loop containing nucleotide triphosphate hydrolases"/>
    <property type="match status" value="1"/>
</dbReference>
<accession>A0ABQ1NT75</accession>
<protein>
    <recommendedName>
        <fullName evidence="2">DUF2326 domain-containing protein</fullName>
    </recommendedName>
</protein>
<name>A0ABQ1NT75_9GAMM</name>
<feature type="coiled-coil region" evidence="1">
    <location>
        <begin position="397"/>
        <end position="442"/>
    </location>
</feature>
<sequence>MQLIKLQVLVGKLVRREIKFQDGINIITNSEASGNHIGKSTALRVINFCLGSDGENIWNDPDSRTTSDSIKKFVTSGNVTFVLYMNISGTPYCIKRRIIEAHQKTRTVLKRYSWINGNEYDTNDKFQEALAPLLGFSIESPTYSAIKNRFVRIDKTTSHGTYRYLNVHTSDASYISYYSYIFGFAGHSELSREIQLSKEKKESESRIAMLLNGKTEQDYKDKLKSIDDDIEILNQKEDAYDFKDAQNEGITRLKHQRKLIAQVTSEIARLEIRMNYARRTIANYASKQSDLDVNMIEAIYAEAKSLVPNLSKSLEEVINFHDLVIRKKSEYVNQQLAEYTLDRESKQAELEALLREEKSLIKAIFTESHLGGFIVIEKELQDKREERGRASMIVDEIASEARKIKKLELIITKLRQNNQAHMSQLKTNVDVFNKECKEYTRALFKSFALSINVDTNSATNELEFSIVNQEKVAGDGAPRAAALAFDMAFVEYVKNVKEKLPQFTLQDHLEAADPDKIATLARIANKKKIQVVMAILSDKLQSLDQKFIDDNTVLWLKQSDKFFKI</sequence>
<evidence type="ECO:0000256" key="1">
    <source>
        <dbReference type="SAM" id="Coils"/>
    </source>
</evidence>
<dbReference type="SUPFAM" id="SSF52540">
    <property type="entry name" value="P-loop containing nucleoside triphosphate hydrolases"/>
    <property type="match status" value="1"/>
</dbReference>
<evidence type="ECO:0000259" key="2">
    <source>
        <dbReference type="Pfam" id="PF10088"/>
    </source>
</evidence>
<reference evidence="4" key="1">
    <citation type="journal article" date="2019" name="Int. J. Syst. Evol. Microbiol.">
        <title>The Global Catalogue of Microorganisms (GCM) 10K type strain sequencing project: providing services to taxonomists for standard genome sequencing and annotation.</title>
        <authorList>
            <consortium name="The Broad Institute Genomics Platform"/>
            <consortium name="The Broad Institute Genome Sequencing Center for Infectious Disease"/>
            <person name="Wu L."/>
            <person name="Ma J."/>
        </authorList>
    </citation>
    <scope>NUCLEOTIDE SEQUENCE [LARGE SCALE GENOMIC DNA]</scope>
    <source>
        <strain evidence="4">CGMCC 1.15122</strain>
    </source>
</reference>
<evidence type="ECO:0000313" key="4">
    <source>
        <dbReference type="Proteomes" id="UP000597301"/>
    </source>
</evidence>
<gene>
    <name evidence="3" type="ORF">GCM10011382_11100</name>
</gene>
<proteinExistence type="predicted"/>
<dbReference type="RefSeq" id="WP_188638511.1">
    <property type="nucleotide sequence ID" value="NZ_BMHM01000002.1"/>
</dbReference>
<feature type="domain" description="DUF2326" evidence="2">
    <location>
        <begin position="446"/>
        <end position="565"/>
    </location>
</feature>
<comment type="caution">
    <text evidence="3">The sequence shown here is derived from an EMBL/GenBank/DDBJ whole genome shotgun (WGS) entry which is preliminary data.</text>
</comment>
<feature type="coiled-coil region" evidence="1">
    <location>
        <begin position="336"/>
        <end position="363"/>
    </location>
</feature>
<dbReference type="Proteomes" id="UP000597301">
    <property type="component" value="Unassembled WGS sequence"/>
</dbReference>
<dbReference type="InterPro" id="IPR018760">
    <property type="entry name" value="DUF2326"/>
</dbReference>
<evidence type="ECO:0000313" key="3">
    <source>
        <dbReference type="EMBL" id="GGC82744.1"/>
    </source>
</evidence>
<organism evidence="3 4">
    <name type="scientific">Vreelandella lutescens</name>
    <dbReference type="NCBI Taxonomy" id="1602943"/>
    <lineage>
        <taxon>Bacteria</taxon>
        <taxon>Pseudomonadati</taxon>
        <taxon>Pseudomonadota</taxon>
        <taxon>Gammaproteobacteria</taxon>
        <taxon>Oceanospirillales</taxon>
        <taxon>Halomonadaceae</taxon>
        <taxon>Vreelandella</taxon>
    </lineage>
</organism>
<dbReference type="InterPro" id="IPR027417">
    <property type="entry name" value="P-loop_NTPase"/>
</dbReference>
<dbReference type="EMBL" id="BMHM01000002">
    <property type="protein sequence ID" value="GGC82744.1"/>
    <property type="molecule type" value="Genomic_DNA"/>
</dbReference>
<feature type="coiled-coil region" evidence="1">
    <location>
        <begin position="216"/>
        <end position="280"/>
    </location>
</feature>